<accession>A0ABQ4KZA9</accession>
<dbReference type="EMBL" id="BORJ01000009">
    <property type="protein sequence ID" value="GIN97378.1"/>
    <property type="molecule type" value="Genomic_DNA"/>
</dbReference>
<proteinExistence type="predicted"/>
<evidence type="ECO:0008006" key="4">
    <source>
        <dbReference type="Google" id="ProtNLM"/>
    </source>
</evidence>
<evidence type="ECO:0000313" key="3">
    <source>
        <dbReference type="Proteomes" id="UP000680670"/>
    </source>
</evidence>
<keyword evidence="3" id="KW-1185">Reference proteome</keyword>
<dbReference type="Proteomes" id="UP000680670">
    <property type="component" value="Unassembled WGS sequence"/>
</dbReference>
<organism evidence="2 3">
    <name type="scientific">Siminovitchia terrae</name>
    <name type="common">Bacillus terrae</name>
    <dbReference type="NCBI Taxonomy" id="1914933"/>
    <lineage>
        <taxon>Bacteria</taxon>
        <taxon>Bacillati</taxon>
        <taxon>Bacillota</taxon>
        <taxon>Bacilli</taxon>
        <taxon>Bacillales</taxon>
        <taxon>Bacillaceae</taxon>
        <taxon>Siminovitchia</taxon>
    </lineage>
</organism>
<keyword evidence="1" id="KW-0472">Membrane</keyword>
<keyword evidence="1" id="KW-0812">Transmembrane</keyword>
<sequence length="107" mass="12465">MQLIMMIIFGVIIIFIGYLISRKNLLNFIIGYTNLSGFRNERSYAISMGILTIVTGIIIILFSLGRYIYGENADKVFIPVAIVLLILFFVIDNLWRFKFIKTHKRNR</sequence>
<feature type="transmembrane region" description="Helical" evidence="1">
    <location>
        <begin position="6"/>
        <end position="22"/>
    </location>
</feature>
<feature type="transmembrane region" description="Helical" evidence="1">
    <location>
        <begin position="76"/>
        <end position="95"/>
    </location>
</feature>
<evidence type="ECO:0000256" key="1">
    <source>
        <dbReference type="SAM" id="Phobius"/>
    </source>
</evidence>
<protein>
    <recommendedName>
        <fullName evidence="4">DUF3784 domain-containing protein</fullName>
    </recommendedName>
</protein>
<gene>
    <name evidence="2" type="ORF">J6TS1_32480</name>
</gene>
<reference evidence="2 3" key="1">
    <citation type="submission" date="2021-03" db="EMBL/GenBank/DDBJ databases">
        <title>Antimicrobial resistance genes in bacteria isolated from Japanese honey, and their potential for conferring macrolide and lincosamide resistance in the American foulbrood pathogen Paenibacillus larvae.</title>
        <authorList>
            <person name="Okamoto M."/>
            <person name="Kumagai M."/>
            <person name="Kanamori H."/>
            <person name="Takamatsu D."/>
        </authorList>
    </citation>
    <scope>NUCLEOTIDE SEQUENCE [LARGE SCALE GENOMIC DNA]</scope>
    <source>
        <strain evidence="2 3">J6TS1</strain>
    </source>
</reference>
<evidence type="ECO:0000313" key="2">
    <source>
        <dbReference type="EMBL" id="GIN97378.1"/>
    </source>
</evidence>
<comment type="caution">
    <text evidence="2">The sequence shown here is derived from an EMBL/GenBank/DDBJ whole genome shotgun (WGS) entry which is preliminary data.</text>
</comment>
<feature type="transmembrane region" description="Helical" evidence="1">
    <location>
        <begin position="43"/>
        <end position="64"/>
    </location>
</feature>
<keyword evidence="1" id="KW-1133">Transmembrane helix</keyword>
<name>A0ABQ4KZA9_SIMTE</name>